<comment type="caution">
    <text evidence="2">The sequence shown here is derived from an EMBL/GenBank/DDBJ whole genome shotgun (WGS) entry which is preliminary data.</text>
</comment>
<dbReference type="OrthoDB" id="1856107at2"/>
<keyword evidence="3" id="KW-1185">Reference proteome</keyword>
<evidence type="ECO:0008006" key="4">
    <source>
        <dbReference type="Google" id="ProtNLM"/>
    </source>
</evidence>
<proteinExistence type="predicted"/>
<dbReference type="InterPro" id="IPR028976">
    <property type="entry name" value="CheC-like_sf"/>
</dbReference>
<protein>
    <recommendedName>
        <fullName evidence="4">Chemotaxis protein CheX</fullName>
    </recommendedName>
</protein>
<name>A0A3A9APD8_9FIRM</name>
<dbReference type="AlphaFoldDB" id="A0A3A9APD8"/>
<organism evidence="2 3">
    <name type="scientific">Parablautia intestinalis</name>
    <dbReference type="NCBI Taxonomy" id="2320100"/>
    <lineage>
        <taxon>Bacteria</taxon>
        <taxon>Bacillati</taxon>
        <taxon>Bacillota</taxon>
        <taxon>Clostridia</taxon>
        <taxon>Lachnospirales</taxon>
        <taxon>Lachnospiraceae</taxon>
        <taxon>Parablautia</taxon>
    </lineage>
</organism>
<dbReference type="RefSeq" id="WP_120467240.1">
    <property type="nucleotide sequence ID" value="NZ_CATAJS010000003.1"/>
</dbReference>
<evidence type="ECO:0000313" key="2">
    <source>
        <dbReference type="EMBL" id="RKI93262.1"/>
    </source>
</evidence>
<dbReference type="SUPFAM" id="SSF103039">
    <property type="entry name" value="CheC-like"/>
    <property type="match status" value="1"/>
</dbReference>
<dbReference type="GO" id="GO:0006935">
    <property type="term" value="P:chemotaxis"/>
    <property type="evidence" value="ECO:0007669"/>
    <property type="project" value="UniProtKB-KW"/>
</dbReference>
<evidence type="ECO:0000313" key="3">
    <source>
        <dbReference type="Proteomes" id="UP000280696"/>
    </source>
</evidence>
<accession>A0A3A9APD8</accession>
<evidence type="ECO:0000256" key="1">
    <source>
        <dbReference type="ARBA" id="ARBA00022500"/>
    </source>
</evidence>
<dbReference type="Proteomes" id="UP000280696">
    <property type="component" value="Unassembled WGS sequence"/>
</dbReference>
<gene>
    <name evidence="2" type="ORF">D7V94_04665</name>
</gene>
<dbReference type="EMBL" id="RAYQ01000003">
    <property type="protein sequence ID" value="RKI93262.1"/>
    <property type="molecule type" value="Genomic_DNA"/>
</dbReference>
<sequence length="160" mass="18039">MNTAMAKEELAQILDQAVRDVTECTAGVRLHQESQSTGEDLCTVQITFDRGFHTSLTLCADTGLLYRMACNSFHEESVSPEELEEFSKEYFNVLCGRIAGAMFKATKIPAHFSPPVFYHGRYEPEGREVQFMLTYSDEYCEGAQLIHHVPCSDKDLGESR</sequence>
<keyword evidence="1" id="KW-0145">Chemotaxis</keyword>
<reference evidence="2 3" key="1">
    <citation type="submission" date="2018-09" db="EMBL/GenBank/DDBJ databases">
        <title>Murine metabolic-syndrome-specific gut microbial biobank.</title>
        <authorList>
            <person name="Liu C."/>
        </authorList>
    </citation>
    <scope>NUCLEOTIDE SEQUENCE [LARGE SCALE GENOMIC DNA]</scope>
    <source>
        <strain evidence="2 3">0.1xD8-82</strain>
    </source>
</reference>
<dbReference type="Gene3D" id="3.40.1550.10">
    <property type="entry name" value="CheC-like"/>
    <property type="match status" value="1"/>
</dbReference>